<keyword evidence="1" id="KW-0812">Transmembrane</keyword>
<dbReference type="Proteomes" id="UP000486602">
    <property type="component" value="Unassembled WGS sequence"/>
</dbReference>
<gene>
    <name evidence="2" type="ORF">G3O08_17990</name>
</gene>
<keyword evidence="1" id="KW-0472">Membrane</keyword>
<evidence type="ECO:0000313" key="2">
    <source>
        <dbReference type="EMBL" id="NEN25391.1"/>
    </source>
</evidence>
<feature type="transmembrane region" description="Helical" evidence="1">
    <location>
        <begin position="109"/>
        <end position="132"/>
    </location>
</feature>
<keyword evidence="1" id="KW-1133">Transmembrane helix</keyword>
<sequence>MEEFFASLYEWFGPNPFYSKDMAELMRGWDITCTGYIGTPWYVIIGWSMVAITIASYVLQYHIIDSSKFNKKHHWWIVAAIVVLFNFLNAFLIMNNTIQAGDYCTQDNIGISDCIGLGLSNAIWSFILFILLTSFKYPRNLGINCSHTTFWKP</sequence>
<evidence type="ECO:0000313" key="3">
    <source>
        <dbReference type="Proteomes" id="UP000486602"/>
    </source>
</evidence>
<evidence type="ECO:0000256" key="1">
    <source>
        <dbReference type="SAM" id="Phobius"/>
    </source>
</evidence>
<accession>A0A7K3WWH2</accession>
<dbReference type="RefSeq" id="WP_163286848.1">
    <property type="nucleotide sequence ID" value="NZ_JAAGVY010000051.1"/>
</dbReference>
<feature type="transmembrane region" description="Helical" evidence="1">
    <location>
        <begin position="41"/>
        <end position="63"/>
    </location>
</feature>
<protein>
    <submittedName>
        <fullName evidence="2">Uncharacterized protein</fullName>
    </submittedName>
</protein>
<dbReference type="AlphaFoldDB" id="A0A7K3WWH2"/>
<organism evidence="2 3">
    <name type="scientific">Cryomorpha ignava</name>
    <dbReference type="NCBI Taxonomy" id="101383"/>
    <lineage>
        <taxon>Bacteria</taxon>
        <taxon>Pseudomonadati</taxon>
        <taxon>Bacteroidota</taxon>
        <taxon>Flavobacteriia</taxon>
        <taxon>Flavobacteriales</taxon>
        <taxon>Cryomorphaceae</taxon>
        <taxon>Cryomorpha</taxon>
    </lineage>
</organism>
<feature type="transmembrane region" description="Helical" evidence="1">
    <location>
        <begin position="75"/>
        <end position="94"/>
    </location>
</feature>
<comment type="caution">
    <text evidence="2">The sequence shown here is derived from an EMBL/GenBank/DDBJ whole genome shotgun (WGS) entry which is preliminary data.</text>
</comment>
<dbReference type="EMBL" id="JAAGVY010000051">
    <property type="protein sequence ID" value="NEN25391.1"/>
    <property type="molecule type" value="Genomic_DNA"/>
</dbReference>
<keyword evidence="3" id="KW-1185">Reference proteome</keyword>
<name>A0A7K3WWH2_9FLAO</name>
<reference evidence="2 3" key="1">
    <citation type="submission" date="2020-02" db="EMBL/GenBank/DDBJ databases">
        <title>Out from the shadows clarifying the taxonomy of the family Cryomorphaceae and related taxa by utilizing the GTDB taxonomic framework.</title>
        <authorList>
            <person name="Bowman J.P."/>
        </authorList>
    </citation>
    <scope>NUCLEOTIDE SEQUENCE [LARGE SCALE GENOMIC DNA]</scope>
    <source>
        <strain evidence="2 3">QSSC 1-22</strain>
    </source>
</reference>
<proteinExistence type="predicted"/>